<sequence length="221" mass="26121">MIEDDSEYYYDNDFNIEAVENSVVLSETSCLLETNKSSIQLMPYLSTTSLKYIFVLAQKPKKKYKYKEPSFTHKYFKMIVNKNDEDDKKYGTEYKNIESSTRNLITYLRDSYEILDDKNIKKLQNFKITDFVQKVHSYPPYIQKQYEEIILNFKIKDVILENKYVSSSYSGQVIVDELHKCIKAWNHRCRRIKRLSCIAHTLQLVIGKGLILAEVLVIHAR</sequence>
<evidence type="ECO:0000313" key="1">
    <source>
        <dbReference type="EMBL" id="CAG8568247.1"/>
    </source>
</evidence>
<accession>A0ACA9M4D3</accession>
<feature type="non-terminal residue" evidence="1">
    <location>
        <position position="221"/>
    </location>
</feature>
<protein>
    <submittedName>
        <fullName evidence="1">11177_t:CDS:1</fullName>
    </submittedName>
</protein>
<gene>
    <name evidence="1" type="ORF">SCALOS_LOCUS5755</name>
</gene>
<dbReference type="EMBL" id="CAJVPM010009911">
    <property type="protein sequence ID" value="CAG8568247.1"/>
    <property type="molecule type" value="Genomic_DNA"/>
</dbReference>
<comment type="caution">
    <text evidence="1">The sequence shown here is derived from an EMBL/GenBank/DDBJ whole genome shotgun (WGS) entry which is preliminary data.</text>
</comment>
<name>A0ACA9M4D3_9GLOM</name>
<reference evidence="1" key="1">
    <citation type="submission" date="2021-06" db="EMBL/GenBank/DDBJ databases">
        <authorList>
            <person name="Kallberg Y."/>
            <person name="Tangrot J."/>
            <person name="Rosling A."/>
        </authorList>
    </citation>
    <scope>NUCLEOTIDE SEQUENCE</scope>
    <source>
        <strain evidence="1">AU212A</strain>
    </source>
</reference>
<keyword evidence="2" id="KW-1185">Reference proteome</keyword>
<proteinExistence type="predicted"/>
<organism evidence="1 2">
    <name type="scientific">Scutellospora calospora</name>
    <dbReference type="NCBI Taxonomy" id="85575"/>
    <lineage>
        <taxon>Eukaryota</taxon>
        <taxon>Fungi</taxon>
        <taxon>Fungi incertae sedis</taxon>
        <taxon>Mucoromycota</taxon>
        <taxon>Glomeromycotina</taxon>
        <taxon>Glomeromycetes</taxon>
        <taxon>Diversisporales</taxon>
        <taxon>Gigasporaceae</taxon>
        <taxon>Scutellospora</taxon>
    </lineage>
</organism>
<evidence type="ECO:0000313" key="2">
    <source>
        <dbReference type="Proteomes" id="UP000789860"/>
    </source>
</evidence>
<dbReference type="Proteomes" id="UP000789860">
    <property type="component" value="Unassembled WGS sequence"/>
</dbReference>